<dbReference type="Proteomes" id="UP001266305">
    <property type="component" value="Unassembled WGS sequence"/>
</dbReference>
<feature type="transmembrane region" description="Helical" evidence="6">
    <location>
        <begin position="44"/>
        <end position="63"/>
    </location>
</feature>
<keyword evidence="4 6" id="KW-0472">Membrane</keyword>
<comment type="subcellular location">
    <subcellularLocation>
        <location evidence="1">Membrane</location>
        <topology evidence="1">Multi-pass membrane protein</topology>
    </subcellularLocation>
</comment>
<evidence type="ECO:0000313" key="8">
    <source>
        <dbReference type="EMBL" id="KAK2097131.1"/>
    </source>
</evidence>
<dbReference type="InterPro" id="IPR000832">
    <property type="entry name" value="GPCR_2_secretin-like"/>
</dbReference>
<accession>A0ABQ9UJT8</accession>
<dbReference type="EMBL" id="JASSZA010000012">
    <property type="protein sequence ID" value="KAK2097131.1"/>
    <property type="molecule type" value="Genomic_DNA"/>
</dbReference>
<protein>
    <recommendedName>
        <fullName evidence="7">G-protein coupled receptors family 2 profile 2 domain-containing protein</fullName>
    </recommendedName>
</protein>
<evidence type="ECO:0000256" key="2">
    <source>
        <dbReference type="ARBA" id="ARBA00022692"/>
    </source>
</evidence>
<dbReference type="InterPro" id="IPR050332">
    <property type="entry name" value="GPCR_2"/>
</dbReference>
<feature type="compositionally biased region" description="Basic residues" evidence="5">
    <location>
        <begin position="1"/>
        <end position="13"/>
    </location>
</feature>
<dbReference type="PANTHER" id="PTHR45620:SF22">
    <property type="entry name" value="VASOACTIVE INTESTINAL POLYPEPTIDE RECEPTOR 2"/>
    <property type="match status" value="1"/>
</dbReference>
<keyword evidence="9" id="KW-1185">Reference proteome</keyword>
<feature type="domain" description="G-protein coupled receptors family 2 profile 2" evidence="7">
    <location>
        <begin position="43"/>
        <end position="94"/>
    </location>
</feature>
<evidence type="ECO:0000256" key="4">
    <source>
        <dbReference type="ARBA" id="ARBA00023136"/>
    </source>
</evidence>
<dbReference type="InterPro" id="IPR017981">
    <property type="entry name" value="GPCR_2-like_7TM"/>
</dbReference>
<feature type="transmembrane region" description="Helical" evidence="6">
    <location>
        <begin position="69"/>
        <end position="91"/>
    </location>
</feature>
<feature type="region of interest" description="Disordered" evidence="5">
    <location>
        <begin position="1"/>
        <end position="25"/>
    </location>
</feature>
<evidence type="ECO:0000259" key="7">
    <source>
        <dbReference type="PROSITE" id="PS50261"/>
    </source>
</evidence>
<gene>
    <name evidence="8" type="ORF">P7K49_026165</name>
</gene>
<evidence type="ECO:0000313" key="9">
    <source>
        <dbReference type="Proteomes" id="UP001266305"/>
    </source>
</evidence>
<evidence type="ECO:0000256" key="6">
    <source>
        <dbReference type="SAM" id="Phobius"/>
    </source>
</evidence>
<name>A0ABQ9UJT8_SAGOE</name>
<keyword evidence="3 6" id="KW-1133">Transmembrane helix</keyword>
<dbReference type="PANTHER" id="PTHR45620">
    <property type="entry name" value="PDF RECEPTOR-LIKE PROTEIN-RELATED"/>
    <property type="match status" value="1"/>
</dbReference>
<dbReference type="Pfam" id="PF00002">
    <property type="entry name" value="7tm_2"/>
    <property type="match status" value="1"/>
</dbReference>
<sequence length="112" mass="12554">MLRKRKKQTKARQIRSTGEARGSLQGSAALRTLEAKLKGHHMNVGCKLSLVFLQYCIMANFFWLLVEGLYLHTLLVAMLPPGRCFLAYLLIGWGKRAPSPPQTPQVPNSHPV</sequence>
<reference evidence="8 9" key="1">
    <citation type="submission" date="2023-05" db="EMBL/GenBank/DDBJ databases">
        <title>B98-5 Cell Line De Novo Hybrid Assembly: An Optical Mapping Approach.</title>
        <authorList>
            <person name="Kananen K."/>
            <person name="Auerbach J.A."/>
            <person name="Kautto E."/>
            <person name="Blachly J.S."/>
        </authorList>
    </citation>
    <scope>NUCLEOTIDE SEQUENCE [LARGE SCALE GENOMIC DNA]</scope>
    <source>
        <strain evidence="8">B95-8</strain>
        <tissue evidence="8">Cell line</tissue>
    </source>
</reference>
<dbReference type="Gene3D" id="1.20.1070.10">
    <property type="entry name" value="Rhodopsin 7-helix transmembrane proteins"/>
    <property type="match status" value="1"/>
</dbReference>
<evidence type="ECO:0000256" key="3">
    <source>
        <dbReference type="ARBA" id="ARBA00022989"/>
    </source>
</evidence>
<evidence type="ECO:0000256" key="1">
    <source>
        <dbReference type="ARBA" id="ARBA00004141"/>
    </source>
</evidence>
<proteinExistence type="predicted"/>
<organism evidence="8 9">
    <name type="scientific">Saguinus oedipus</name>
    <name type="common">Cotton-top tamarin</name>
    <name type="synonym">Oedipomidas oedipus</name>
    <dbReference type="NCBI Taxonomy" id="9490"/>
    <lineage>
        <taxon>Eukaryota</taxon>
        <taxon>Metazoa</taxon>
        <taxon>Chordata</taxon>
        <taxon>Craniata</taxon>
        <taxon>Vertebrata</taxon>
        <taxon>Euteleostomi</taxon>
        <taxon>Mammalia</taxon>
        <taxon>Eutheria</taxon>
        <taxon>Euarchontoglires</taxon>
        <taxon>Primates</taxon>
        <taxon>Haplorrhini</taxon>
        <taxon>Platyrrhini</taxon>
        <taxon>Cebidae</taxon>
        <taxon>Callitrichinae</taxon>
        <taxon>Saguinus</taxon>
    </lineage>
</organism>
<dbReference type="PROSITE" id="PS50261">
    <property type="entry name" value="G_PROTEIN_RECEP_F2_4"/>
    <property type="match status" value="1"/>
</dbReference>
<comment type="caution">
    <text evidence="8">The sequence shown here is derived from an EMBL/GenBank/DDBJ whole genome shotgun (WGS) entry which is preliminary data.</text>
</comment>
<evidence type="ECO:0000256" key="5">
    <source>
        <dbReference type="SAM" id="MobiDB-lite"/>
    </source>
</evidence>
<keyword evidence="2 6" id="KW-0812">Transmembrane</keyword>